<evidence type="ECO:0000313" key="1">
    <source>
        <dbReference type="EMBL" id="GBP05563.1"/>
    </source>
</evidence>
<proteinExistence type="predicted"/>
<accession>A0A4C1STJ9</accession>
<organism evidence="1 2">
    <name type="scientific">Eumeta variegata</name>
    <name type="common">Bagworm moth</name>
    <name type="synonym">Eumeta japonica</name>
    <dbReference type="NCBI Taxonomy" id="151549"/>
    <lineage>
        <taxon>Eukaryota</taxon>
        <taxon>Metazoa</taxon>
        <taxon>Ecdysozoa</taxon>
        <taxon>Arthropoda</taxon>
        <taxon>Hexapoda</taxon>
        <taxon>Insecta</taxon>
        <taxon>Pterygota</taxon>
        <taxon>Neoptera</taxon>
        <taxon>Endopterygota</taxon>
        <taxon>Lepidoptera</taxon>
        <taxon>Glossata</taxon>
        <taxon>Ditrysia</taxon>
        <taxon>Tineoidea</taxon>
        <taxon>Psychidae</taxon>
        <taxon>Oiketicinae</taxon>
        <taxon>Eumeta</taxon>
    </lineage>
</organism>
<name>A0A4C1STJ9_EUMVA</name>
<comment type="caution">
    <text evidence="1">The sequence shown here is derived from an EMBL/GenBank/DDBJ whole genome shotgun (WGS) entry which is preliminary data.</text>
</comment>
<dbReference type="Proteomes" id="UP000299102">
    <property type="component" value="Unassembled WGS sequence"/>
</dbReference>
<sequence>MAKSMSVWKNTEIVVSFEVVIEIGVRLVFGRARSRVASQTVTAPDATPQPRGRKGPARKEYYANGAGDATVTFYDFSTHLVLGFQESILIIFNVTSLSLFLSVHVCVRVSVLRACVRVCVCLCGCACGRAPACTCMRVIHACLHGSGVAPPNVHVMRVVGNVMRCERVNLAGPLPRTAVA</sequence>
<protein>
    <submittedName>
        <fullName evidence="1">Uncharacterized protein</fullName>
    </submittedName>
</protein>
<keyword evidence="2" id="KW-1185">Reference proteome</keyword>
<dbReference type="EMBL" id="BGZK01000018">
    <property type="protein sequence ID" value="GBP05563.1"/>
    <property type="molecule type" value="Genomic_DNA"/>
</dbReference>
<evidence type="ECO:0000313" key="2">
    <source>
        <dbReference type="Proteomes" id="UP000299102"/>
    </source>
</evidence>
<reference evidence="1 2" key="1">
    <citation type="journal article" date="2019" name="Commun. Biol.">
        <title>The bagworm genome reveals a unique fibroin gene that provides high tensile strength.</title>
        <authorList>
            <person name="Kono N."/>
            <person name="Nakamura H."/>
            <person name="Ohtoshi R."/>
            <person name="Tomita M."/>
            <person name="Numata K."/>
            <person name="Arakawa K."/>
        </authorList>
    </citation>
    <scope>NUCLEOTIDE SEQUENCE [LARGE SCALE GENOMIC DNA]</scope>
</reference>
<gene>
    <name evidence="1" type="ORF">EVAR_3050_1</name>
</gene>
<dbReference type="AlphaFoldDB" id="A0A4C1STJ9"/>